<dbReference type="Gene3D" id="3.30.870.10">
    <property type="entry name" value="Endonuclease Chain A"/>
    <property type="match status" value="2"/>
</dbReference>
<keyword evidence="5" id="KW-0378">Hydrolase</keyword>
<proteinExistence type="predicted"/>
<evidence type="ECO:0000256" key="5">
    <source>
        <dbReference type="ARBA" id="ARBA00022801"/>
    </source>
</evidence>
<evidence type="ECO:0000259" key="11">
    <source>
        <dbReference type="PROSITE" id="PS50035"/>
    </source>
</evidence>
<accession>A0A388LUY9</accession>
<evidence type="ECO:0000256" key="3">
    <source>
        <dbReference type="ARBA" id="ARBA00022723"/>
    </source>
</evidence>
<dbReference type="Gramene" id="GBG86053">
    <property type="protein sequence ID" value="GBG86053"/>
    <property type="gene ID" value="CBR_g40954"/>
</dbReference>
<dbReference type="Pfam" id="PF12357">
    <property type="entry name" value="PLD_C"/>
    <property type="match status" value="1"/>
</dbReference>
<keyword evidence="8" id="KW-0443">Lipid metabolism</keyword>
<keyword evidence="10" id="KW-0732">Signal</keyword>
<feature type="compositionally biased region" description="Basic and acidic residues" evidence="9">
    <location>
        <begin position="134"/>
        <end position="145"/>
    </location>
</feature>
<keyword evidence="6" id="KW-0106">Calcium</keyword>
<dbReference type="GO" id="GO:0046872">
    <property type="term" value="F:metal ion binding"/>
    <property type="evidence" value="ECO:0007669"/>
    <property type="project" value="UniProtKB-KW"/>
</dbReference>
<keyword evidence="3" id="KW-0479">Metal-binding</keyword>
<comment type="catalytic activity">
    <reaction evidence="1">
        <text>a 1,2-diacyl-sn-glycero-3-phosphocholine + H2O = a 1,2-diacyl-sn-glycero-3-phosphate + choline + H(+)</text>
        <dbReference type="Rhea" id="RHEA:14445"/>
        <dbReference type="ChEBI" id="CHEBI:15354"/>
        <dbReference type="ChEBI" id="CHEBI:15377"/>
        <dbReference type="ChEBI" id="CHEBI:15378"/>
        <dbReference type="ChEBI" id="CHEBI:57643"/>
        <dbReference type="ChEBI" id="CHEBI:58608"/>
        <dbReference type="EC" id="3.1.4.4"/>
    </reaction>
</comment>
<feature type="domain" description="PLD phosphodiesterase" evidence="11">
    <location>
        <begin position="797"/>
        <end position="824"/>
    </location>
</feature>
<dbReference type="Pfam" id="PF00614">
    <property type="entry name" value="PLDc"/>
    <property type="match status" value="1"/>
</dbReference>
<organism evidence="12 13">
    <name type="scientific">Chara braunii</name>
    <name type="common">Braun's stonewort</name>
    <dbReference type="NCBI Taxonomy" id="69332"/>
    <lineage>
        <taxon>Eukaryota</taxon>
        <taxon>Viridiplantae</taxon>
        <taxon>Streptophyta</taxon>
        <taxon>Charophyceae</taxon>
        <taxon>Charales</taxon>
        <taxon>Characeae</taxon>
        <taxon>Chara</taxon>
    </lineage>
</organism>
<dbReference type="OrthoDB" id="14911at2759"/>
<dbReference type="InterPro" id="IPR015679">
    <property type="entry name" value="PLipase_D_fam"/>
</dbReference>
<reference evidence="12 13" key="1">
    <citation type="journal article" date="2018" name="Cell">
        <title>The Chara Genome: Secondary Complexity and Implications for Plant Terrestrialization.</title>
        <authorList>
            <person name="Nishiyama T."/>
            <person name="Sakayama H."/>
            <person name="Vries J.D."/>
            <person name="Buschmann H."/>
            <person name="Saint-Marcoux D."/>
            <person name="Ullrich K.K."/>
            <person name="Haas F.B."/>
            <person name="Vanderstraeten L."/>
            <person name="Becker D."/>
            <person name="Lang D."/>
            <person name="Vosolsobe S."/>
            <person name="Rombauts S."/>
            <person name="Wilhelmsson P.K.I."/>
            <person name="Janitza P."/>
            <person name="Kern R."/>
            <person name="Heyl A."/>
            <person name="Rumpler F."/>
            <person name="Villalobos L.I.A.C."/>
            <person name="Clay J.M."/>
            <person name="Skokan R."/>
            <person name="Toyoda A."/>
            <person name="Suzuki Y."/>
            <person name="Kagoshima H."/>
            <person name="Schijlen E."/>
            <person name="Tajeshwar N."/>
            <person name="Catarino B."/>
            <person name="Hetherington A.J."/>
            <person name="Saltykova A."/>
            <person name="Bonnot C."/>
            <person name="Breuninger H."/>
            <person name="Symeonidi A."/>
            <person name="Radhakrishnan G.V."/>
            <person name="Van Nieuwerburgh F."/>
            <person name="Deforce D."/>
            <person name="Chang C."/>
            <person name="Karol K.G."/>
            <person name="Hedrich R."/>
            <person name="Ulvskov P."/>
            <person name="Glockner G."/>
            <person name="Delwiche C.F."/>
            <person name="Petrasek J."/>
            <person name="Van de Peer Y."/>
            <person name="Friml J."/>
            <person name="Beilby M."/>
            <person name="Dolan L."/>
            <person name="Kohara Y."/>
            <person name="Sugano S."/>
            <person name="Fujiyama A."/>
            <person name="Delaux P.-M."/>
            <person name="Quint M."/>
            <person name="TheiBen G."/>
            <person name="Hagemann M."/>
            <person name="Harholt J."/>
            <person name="Dunand C."/>
            <person name="Zachgo S."/>
            <person name="Langdale J."/>
            <person name="Maumus F."/>
            <person name="Straeten D.V.D."/>
            <person name="Gould S.B."/>
            <person name="Rensing S.A."/>
        </authorList>
    </citation>
    <scope>NUCLEOTIDE SEQUENCE [LARGE SCALE GENOMIC DNA]</scope>
    <source>
        <strain evidence="12 13">S276</strain>
    </source>
</reference>
<dbReference type="STRING" id="69332.A0A388LUY9"/>
<protein>
    <recommendedName>
        <fullName evidence="2">phospholipase D</fullName>
        <ecNumber evidence="2">3.1.4.4</ecNumber>
    </recommendedName>
</protein>
<evidence type="ECO:0000256" key="10">
    <source>
        <dbReference type="SAM" id="SignalP"/>
    </source>
</evidence>
<dbReference type="InterPro" id="IPR024632">
    <property type="entry name" value="PLipase_D_C"/>
</dbReference>
<evidence type="ECO:0000256" key="6">
    <source>
        <dbReference type="ARBA" id="ARBA00022837"/>
    </source>
</evidence>
<dbReference type="AlphaFoldDB" id="A0A388LUY9"/>
<dbReference type="SMART" id="SM00155">
    <property type="entry name" value="PLDc"/>
    <property type="match status" value="2"/>
</dbReference>
<evidence type="ECO:0000256" key="2">
    <source>
        <dbReference type="ARBA" id="ARBA00012027"/>
    </source>
</evidence>
<feature type="chain" id="PRO_5017303494" description="phospholipase D" evidence="10">
    <location>
        <begin position="18"/>
        <end position="948"/>
    </location>
</feature>
<evidence type="ECO:0000256" key="8">
    <source>
        <dbReference type="ARBA" id="ARBA00023098"/>
    </source>
</evidence>
<keyword evidence="13" id="KW-1185">Reference proteome</keyword>
<evidence type="ECO:0000256" key="4">
    <source>
        <dbReference type="ARBA" id="ARBA00022737"/>
    </source>
</evidence>
<sequence>MWQLRHVACFSLRHVACLSLRNVASEARECTQYGVTRSTSEAWVLTRTDRRRMTLGSPDGSWYRDRDRNLLRLAVVAAMILIPLAEVNGSRPGPSEGESSSESSMSASAAVSGKVKDSQTTGGGREAGAVRGRCVPDDLKEARDGDNQGTLSVHFYEAEGLLTSREEVGVKDEGRCDGTLTIWGSVDGQLKFLSSSGIMCGSASLCWKQASASAIEILLARLPGYLAVSVNVSCAGVVNEHVGTAYIRASSVMQRGGADSWYTLCSDGQASEWKDARVLLHLGFVELHADASAVRSARGLQEMNKWDPPISMSPFPSREGNQVTLFQDAIVPSNFSPKIVLENGTMYQQHSLFEQICVSVLNAKHFIYIVGWDFLSSLVLVRGDRGDPRCRGVSIGQLLTQRAQAGVKVLLMLWDNEFNFKNKLFDRIGSEIAPDTHSKPSCAWLCQRNVTCITAKRRDTDVMHIPDAFTHHQKVIVLDAPGRTEARVVVGYIGGYDLTIGRYDTPYHPLFFMPKDDVYQPSWNGNSEPRLPWHDVHSKVVGPSVWDMVANFEQRWKAIDPGHDCLLPTAGKGPQAVLFDFQKHSQLFESKQEVALPKDDPEAWNVHVIRTIDSASVAGFPSRLQREDPIPVVKEGLYIGPNSSYEKSIYDIYMGAIQRAEDFLYIENQYFIGGSQYWLENRDVGAVEKIPSQIAHKIVTKIERRENFVVYVLIPMWPAGVPSGRAVQEILRWQYDTMSMMYSAVASAIHSQGLAGAKPTDYLSFFALVNRQKLPEGFKLSEPSSDLNKKAQENRRFPIYIHSKLMILDDEYIIIGSANINQRSMDGLRDTEADIGAYQPYYAYPSRRGQIHGFRMSLWAEHMGGVEEVFRHPSTPECLKRVQEIARANWQQYTADQVTNMQSHIVPYPISVTEDGKVTHLDGFANFPDTDADVLGHKSFVLPDVLTT</sequence>
<evidence type="ECO:0000313" key="13">
    <source>
        <dbReference type="Proteomes" id="UP000265515"/>
    </source>
</evidence>
<dbReference type="PANTHER" id="PTHR18896:SF60">
    <property type="entry name" value="PHOSPHOLIPASE D"/>
    <property type="match status" value="1"/>
</dbReference>
<feature type="signal peptide" evidence="10">
    <location>
        <begin position="1"/>
        <end position="17"/>
    </location>
</feature>
<dbReference type="EMBL" id="BFEA01000546">
    <property type="protein sequence ID" value="GBG86053.1"/>
    <property type="molecule type" value="Genomic_DNA"/>
</dbReference>
<feature type="region of interest" description="Disordered" evidence="9">
    <location>
        <begin position="87"/>
        <end position="145"/>
    </location>
</feature>
<dbReference type="GO" id="GO:0004630">
    <property type="term" value="F:phospholipase D activity"/>
    <property type="evidence" value="ECO:0007669"/>
    <property type="project" value="UniProtKB-EC"/>
</dbReference>
<dbReference type="SUPFAM" id="SSF56024">
    <property type="entry name" value="Phospholipase D/nuclease"/>
    <property type="match status" value="2"/>
</dbReference>
<dbReference type="EC" id="3.1.4.4" evidence="2"/>
<dbReference type="PROSITE" id="PS50035">
    <property type="entry name" value="PLD"/>
    <property type="match status" value="2"/>
</dbReference>
<evidence type="ECO:0000256" key="7">
    <source>
        <dbReference type="ARBA" id="ARBA00022963"/>
    </source>
</evidence>
<dbReference type="Proteomes" id="UP000265515">
    <property type="component" value="Unassembled WGS sequence"/>
</dbReference>
<feature type="compositionally biased region" description="Low complexity" evidence="9">
    <location>
        <begin position="89"/>
        <end position="113"/>
    </location>
</feature>
<name>A0A388LUY9_CHABU</name>
<evidence type="ECO:0000256" key="1">
    <source>
        <dbReference type="ARBA" id="ARBA00000798"/>
    </source>
</evidence>
<gene>
    <name evidence="12" type="ORF">CBR_g40954</name>
</gene>
<dbReference type="GO" id="GO:0005886">
    <property type="term" value="C:plasma membrane"/>
    <property type="evidence" value="ECO:0007669"/>
    <property type="project" value="TreeGrafter"/>
</dbReference>
<comment type="caution">
    <text evidence="12">The sequence shown here is derived from an EMBL/GenBank/DDBJ whole genome shotgun (WGS) entry which is preliminary data.</text>
</comment>
<dbReference type="GO" id="GO:0009395">
    <property type="term" value="P:phospholipid catabolic process"/>
    <property type="evidence" value="ECO:0007669"/>
    <property type="project" value="TreeGrafter"/>
</dbReference>
<feature type="domain" description="PLD phosphodiesterase" evidence="11">
    <location>
        <begin position="467"/>
        <end position="502"/>
    </location>
</feature>
<dbReference type="InterPro" id="IPR001736">
    <property type="entry name" value="PLipase_D/transphosphatidylase"/>
</dbReference>
<dbReference type="PANTHER" id="PTHR18896">
    <property type="entry name" value="PHOSPHOLIPASE D"/>
    <property type="match status" value="1"/>
</dbReference>
<evidence type="ECO:0000256" key="9">
    <source>
        <dbReference type="SAM" id="MobiDB-lite"/>
    </source>
</evidence>
<keyword evidence="7" id="KW-0442">Lipid degradation</keyword>
<keyword evidence="4" id="KW-0677">Repeat</keyword>
<evidence type="ECO:0000313" key="12">
    <source>
        <dbReference type="EMBL" id="GBG86053.1"/>
    </source>
</evidence>